<dbReference type="PROSITE" id="PS50011">
    <property type="entry name" value="PROTEIN_KINASE_DOM"/>
    <property type="match status" value="1"/>
</dbReference>
<comment type="similarity">
    <text evidence="1">Belongs to the protein kinase superfamily. STE Ser/Thr protein kinase family. STE20 subfamily.</text>
</comment>
<sequence>MRRLERPEIKFVARGVLEAMSVFHEAGYVRTDVKPDNILVNYGDETNRFSEVDRGDCAGAYRVDPNADPFEEGHLISLIWGQDWHIVIPKGYSVDDPDYPTQVLLKQASIFGPFPRSYIDIADEERQGIIAVVDDYINENGLQKPFSMAEDPELSVEDRNFICKIIRMDPRDRPTTRELLQDPWFK</sequence>
<dbReference type="Gene3D" id="1.10.510.10">
    <property type="entry name" value="Transferase(Phosphotransferase) domain 1"/>
    <property type="match status" value="2"/>
</dbReference>
<keyword evidence="2" id="KW-0547">Nucleotide-binding</keyword>
<dbReference type="InterPro" id="IPR000719">
    <property type="entry name" value="Prot_kinase_dom"/>
</dbReference>
<proteinExistence type="inferred from homology"/>
<dbReference type="PANTHER" id="PTHR45832">
    <property type="entry name" value="SERINE/THREONINE-PROTEIN KINASE SAMKA-RELATED-RELATED"/>
    <property type="match status" value="1"/>
</dbReference>
<evidence type="ECO:0000256" key="3">
    <source>
        <dbReference type="ARBA" id="ARBA00022840"/>
    </source>
</evidence>
<name>A0A6A5UHD8_9PLEO</name>
<dbReference type="OrthoDB" id="5979581at2759"/>
<dbReference type="InterPro" id="IPR011009">
    <property type="entry name" value="Kinase-like_dom_sf"/>
</dbReference>
<protein>
    <recommendedName>
        <fullName evidence="4">Protein kinase domain-containing protein</fullName>
    </recommendedName>
</protein>
<evidence type="ECO:0000313" key="5">
    <source>
        <dbReference type="EMBL" id="KAF1964178.1"/>
    </source>
</evidence>
<evidence type="ECO:0000256" key="1">
    <source>
        <dbReference type="ARBA" id="ARBA00008874"/>
    </source>
</evidence>
<gene>
    <name evidence="5" type="ORF">BU23DRAFT_594245</name>
</gene>
<accession>A0A6A5UHD8</accession>
<evidence type="ECO:0000256" key="2">
    <source>
        <dbReference type="ARBA" id="ARBA00022741"/>
    </source>
</evidence>
<dbReference type="GO" id="GO:0005524">
    <property type="term" value="F:ATP binding"/>
    <property type="evidence" value="ECO:0007669"/>
    <property type="project" value="UniProtKB-KW"/>
</dbReference>
<feature type="domain" description="Protein kinase" evidence="4">
    <location>
        <begin position="1"/>
        <end position="185"/>
    </location>
</feature>
<reference evidence="5" key="1">
    <citation type="journal article" date="2020" name="Stud. Mycol.">
        <title>101 Dothideomycetes genomes: a test case for predicting lifestyles and emergence of pathogens.</title>
        <authorList>
            <person name="Haridas S."/>
            <person name="Albert R."/>
            <person name="Binder M."/>
            <person name="Bloem J."/>
            <person name="Labutti K."/>
            <person name="Salamov A."/>
            <person name="Andreopoulos B."/>
            <person name="Baker S."/>
            <person name="Barry K."/>
            <person name="Bills G."/>
            <person name="Bluhm B."/>
            <person name="Cannon C."/>
            <person name="Castanera R."/>
            <person name="Culley D."/>
            <person name="Daum C."/>
            <person name="Ezra D."/>
            <person name="Gonzalez J."/>
            <person name="Henrissat B."/>
            <person name="Kuo A."/>
            <person name="Liang C."/>
            <person name="Lipzen A."/>
            <person name="Lutzoni F."/>
            <person name="Magnuson J."/>
            <person name="Mondo S."/>
            <person name="Nolan M."/>
            <person name="Ohm R."/>
            <person name="Pangilinan J."/>
            <person name="Park H.-J."/>
            <person name="Ramirez L."/>
            <person name="Alfaro M."/>
            <person name="Sun H."/>
            <person name="Tritt A."/>
            <person name="Yoshinaga Y."/>
            <person name="Zwiers L.-H."/>
            <person name="Turgeon B."/>
            <person name="Goodwin S."/>
            <person name="Spatafora J."/>
            <person name="Crous P."/>
            <person name="Grigoriev I."/>
        </authorList>
    </citation>
    <scope>NUCLEOTIDE SEQUENCE</scope>
    <source>
        <strain evidence="5">CBS 107.79</strain>
    </source>
</reference>
<dbReference type="Proteomes" id="UP000800036">
    <property type="component" value="Unassembled WGS sequence"/>
</dbReference>
<dbReference type="PANTHER" id="PTHR45832:SF22">
    <property type="entry name" value="SERINE_THREONINE-PROTEIN KINASE SAMKA-RELATED"/>
    <property type="match status" value="1"/>
</dbReference>
<dbReference type="InterPro" id="IPR051931">
    <property type="entry name" value="PAK3-like"/>
</dbReference>
<keyword evidence="3" id="KW-0067">ATP-binding</keyword>
<evidence type="ECO:0000313" key="6">
    <source>
        <dbReference type="Proteomes" id="UP000800036"/>
    </source>
</evidence>
<dbReference type="SUPFAM" id="SSF56112">
    <property type="entry name" value="Protein kinase-like (PK-like)"/>
    <property type="match status" value="1"/>
</dbReference>
<dbReference type="EMBL" id="ML976801">
    <property type="protein sequence ID" value="KAF1964178.1"/>
    <property type="molecule type" value="Genomic_DNA"/>
</dbReference>
<evidence type="ECO:0000259" key="4">
    <source>
        <dbReference type="PROSITE" id="PS50011"/>
    </source>
</evidence>
<keyword evidence="6" id="KW-1185">Reference proteome</keyword>
<organism evidence="5 6">
    <name type="scientific">Bimuria novae-zelandiae CBS 107.79</name>
    <dbReference type="NCBI Taxonomy" id="1447943"/>
    <lineage>
        <taxon>Eukaryota</taxon>
        <taxon>Fungi</taxon>
        <taxon>Dikarya</taxon>
        <taxon>Ascomycota</taxon>
        <taxon>Pezizomycotina</taxon>
        <taxon>Dothideomycetes</taxon>
        <taxon>Pleosporomycetidae</taxon>
        <taxon>Pleosporales</taxon>
        <taxon>Massarineae</taxon>
        <taxon>Didymosphaeriaceae</taxon>
        <taxon>Bimuria</taxon>
    </lineage>
</organism>
<dbReference type="AlphaFoldDB" id="A0A6A5UHD8"/>
<dbReference type="GO" id="GO:0004672">
    <property type="term" value="F:protein kinase activity"/>
    <property type="evidence" value="ECO:0007669"/>
    <property type="project" value="InterPro"/>
</dbReference>